<organism evidence="1 2">
    <name type="scientific">Paenibacillus lacisoli</name>
    <dbReference type="NCBI Taxonomy" id="3064525"/>
    <lineage>
        <taxon>Bacteria</taxon>
        <taxon>Bacillati</taxon>
        <taxon>Bacillota</taxon>
        <taxon>Bacilli</taxon>
        <taxon>Bacillales</taxon>
        <taxon>Paenibacillaceae</taxon>
        <taxon>Paenibacillus</taxon>
    </lineage>
</organism>
<dbReference type="EMBL" id="JAUQTB010000016">
    <property type="protein sequence ID" value="MDO7908445.1"/>
    <property type="molecule type" value="Genomic_DNA"/>
</dbReference>
<dbReference type="InterPro" id="IPR006524">
    <property type="entry name" value="ArpU-like"/>
</dbReference>
<dbReference type="NCBIfam" id="TIGR01637">
    <property type="entry name" value="phage_arpU"/>
    <property type="match status" value="1"/>
</dbReference>
<gene>
    <name evidence="1" type="ORF">Q5741_18755</name>
</gene>
<dbReference type="RefSeq" id="WP_305025665.1">
    <property type="nucleotide sequence ID" value="NZ_JAUQTB010000016.1"/>
</dbReference>
<evidence type="ECO:0000313" key="2">
    <source>
        <dbReference type="Proteomes" id="UP001240171"/>
    </source>
</evidence>
<evidence type="ECO:0000313" key="1">
    <source>
        <dbReference type="EMBL" id="MDO7908445.1"/>
    </source>
</evidence>
<reference evidence="1 2" key="1">
    <citation type="submission" date="2023-07" db="EMBL/GenBank/DDBJ databases">
        <title>Paenibacillus sp. JX-17 nov. isolated from soil.</title>
        <authorList>
            <person name="Wan Y."/>
            <person name="Liu B."/>
        </authorList>
    </citation>
    <scope>NUCLEOTIDE SEQUENCE [LARGE SCALE GENOMIC DNA]</scope>
    <source>
        <strain evidence="1 2">JX-17</strain>
    </source>
</reference>
<accession>A0ABT9CGS6</accession>
<name>A0ABT9CGS6_9BACL</name>
<proteinExistence type="predicted"/>
<keyword evidence="2" id="KW-1185">Reference proteome</keyword>
<sequence length="167" mass="19392">MGKRRKNTLQLSLNILPIDERATRLAVEEYLEEVRQYRQIGFVRREAAITQAYSYREHQSTNAISKPTENIALWNVDKEAELQAKDRLVEMALGKLSSTQREVIQRSYLDNEGEYDFVSSIQMSISDRTYRRVKVEALGILAVALKIEQYQTIEHDKSAYSCEWEVG</sequence>
<protein>
    <submittedName>
        <fullName evidence="1">ArpU family phage packaging/lysis transcriptional regulator</fullName>
    </submittedName>
</protein>
<comment type="caution">
    <text evidence="1">The sequence shown here is derived from an EMBL/GenBank/DDBJ whole genome shotgun (WGS) entry which is preliminary data.</text>
</comment>
<dbReference type="Proteomes" id="UP001240171">
    <property type="component" value="Unassembled WGS sequence"/>
</dbReference>